<feature type="region of interest" description="Disordered" evidence="1">
    <location>
        <begin position="315"/>
        <end position="366"/>
    </location>
</feature>
<dbReference type="SUPFAM" id="SSF55469">
    <property type="entry name" value="FMN-dependent nitroreductase-like"/>
    <property type="match status" value="2"/>
</dbReference>
<dbReference type="EMBL" id="JAAMPA010000002">
    <property type="protein sequence ID" value="NIH69171.1"/>
    <property type="molecule type" value="Genomic_DNA"/>
</dbReference>
<dbReference type="EMBL" id="BMMI01000007">
    <property type="protein sequence ID" value="GGL77004.1"/>
    <property type="molecule type" value="Genomic_DNA"/>
</dbReference>
<dbReference type="Proteomes" id="UP000648663">
    <property type="component" value="Unassembled WGS sequence"/>
</dbReference>
<sequence>MSTQTSRTSPPGAQPVGPAAPELEVDERMRALEDAADAALLAPSVHGSQPWLIVLHRDRLELRADRTRQLPSLDPSGRELLQSLGAALFNVRVALAARGWAVETDRLPRPDDPDVAAVVRPVPGAPEPRLPVLADALHLRRTHRAGFLAEEVPDELLHHLRAAAAAEDGALVTVRSEERRRLVAELTREADAVLAGDPGCRADLARWRAQGRVPPPAGQVDGSRRRTVDSDSGEDRTFVLLTSRADDPMAWLRSGEALERVLLELTRLGWAASPLTQALEVPMTRARLRSGATWESHPQMLLRIGFAEPHPDIRRRHRDDVVSSCTRGRPARVRDQDGRLTRGHDSTRDRGAPVPVSDGRGGTTWT</sequence>
<dbReference type="PANTHER" id="PTHR23026">
    <property type="entry name" value="NADPH NITROREDUCTASE"/>
    <property type="match status" value="1"/>
</dbReference>
<dbReference type="NCBIfam" id="NF047509">
    <property type="entry name" value="Rv3131_FMN_oxido"/>
    <property type="match status" value="1"/>
</dbReference>
<reference evidence="2" key="4">
    <citation type="submission" date="2024-05" db="EMBL/GenBank/DDBJ databases">
        <authorList>
            <person name="Sun Q."/>
            <person name="Zhou Y."/>
        </authorList>
    </citation>
    <scope>NUCLEOTIDE SEQUENCE</scope>
    <source>
        <strain evidence="2">CGMCC 4.5581</strain>
    </source>
</reference>
<reference evidence="2" key="1">
    <citation type="journal article" date="2014" name="Int. J. Syst. Evol. Microbiol.">
        <title>Complete genome of a new Firmicutes species belonging to the dominant human colonic microbiota ('Ruminococcus bicirculans') reveals two chromosomes and a selective capacity to utilize plant glucans.</title>
        <authorList>
            <consortium name="NISC Comparative Sequencing Program"/>
            <person name="Wegmann U."/>
            <person name="Louis P."/>
            <person name="Goesmann A."/>
            <person name="Henrissat B."/>
            <person name="Duncan S.H."/>
            <person name="Flint H.J."/>
        </authorList>
    </citation>
    <scope>NUCLEOTIDE SEQUENCE</scope>
    <source>
        <strain evidence="2">CGMCC 4.5581</strain>
    </source>
</reference>
<reference evidence="5" key="2">
    <citation type="journal article" date="2019" name="Int. J. Syst. Evol. Microbiol.">
        <title>The Global Catalogue of Microorganisms (GCM) 10K type strain sequencing project: providing services to taxonomists for standard genome sequencing and annotation.</title>
        <authorList>
            <consortium name="The Broad Institute Genomics Platform"/>
            <consortium name="The Broad Institute Genome Sequencing Center for Infectious Disease"/>
            <person name="Wu L."/>
            <person name="Ma J."/>
        </authorList>
    </citation>
    <scope>NUCLEOTIDE SEQUENCE [LARGE SCALE GENOMIC DNA]</scope>
    <source>
        <strain evidence="5">CGMCC 4.5581</strain>
    </source>
</reference>
<evidence type="ECO:0000313" key="4">
    <source>
        <dbReference type="Proteomes" id="UP000552836"/>
    </source>
</evidence>
<organism evidence="3 4">
    <name type="scientific">Modestobacter marinus</name>
    <dbReference type="NCBI Taxonomy" id="477641"/>
    <lineage>
        <taxon>Bacteria</taxon>
        <taxon>Bacillati</taxon>
        <taxon>Actinomycetota</taxon>
        <taxon>Actinomycetes</taxon>
        <taxon>Geodermatophilales</taxon>
        <taxon>Geodermatophilaceae</taxon>
        <taxon>Modestobacter</taxon>
    </lineage>
</organism>
<accession>A0A846LNX2</accession>
<evidence type="ECO:0000313" key="5">
    <source>
        <dbReference type="Proteomes" id="UP000648663"/>
    </source>
</evidence>
<comment type="caution">
    <text evidence="3">The sequence shown here is derived from an EMBL/GenBank/DDBJ whole genome shotgun (WGS) entry which is preliminary data.</text>
</comment>
<feature type="region of interest" description="Disordered" evidence="1">
    <location>
        <begin position="1"/>
        <end position="22"/>
    </location>
</feature>
<protein>
    <submittedName>
        <fullName evidence="3">Nitroreductase</fullName>
    </submittedName>
</protein>
<dbReference type="RefSeq" id="WP_166756741.1">
    <property type="nucleotide sequence ID" value="NZ_BAABJU010000003.1"/>
</dbReference>
<dbReference type="AlphaFoldDB" id="A0A846LNX2"/>
<keyword evidence="5" id="KW-1185">Reference proteome</keyword>
<feature type="compositionally biased region" description="Basic and acidic residues" evidence="1">
    <location>
        <begin position="332"/>
        <end position="351"/>
    </location>
</feature>
<dbReference type="PANTHER" id="PTHR23026:SF123">
    <property type="entry name" value="NAD(P)H NITROREDUCTASE RV3131-RELATED"/>
    <property type="match status" value="1"/>
</dbReference>
<feature type="region of interest" description="Disordered" evidence="1">
    <location>
        <begin position="211"/>
        <end position="232"/>
    </location>
</feature>
<evidence type="ECO:0000313" key="2">
    <source>
        <dbReference type="EMBL" id="GGL77004.1"/>
    </source>
</evidence>
<dbReference type="GO" id="GO:0016491">
    <property type="term" value="F:oxidoreductase activity"/>
    <property type="evidence" value="ECO:0007669"/>
    <property type="project" value="InterPro"/>
</dbReference>
<dbReference type="InterPro" id="IPR000415">
    <property type="entry name" value="Nitroreductase-like"/>
</dbReference>
<dbReference type="Proteomes" id="UP000552836">
    <property type="component" value="Unassembled WGS sequence"/>
</dbReference>
<dbReference type="InterPro" id="IPR050627">
    <property type="entry name" value="Nitroreductase/BluB"/>
</dbReference>
<reference evidence="3 4" key="3">
    <citation type="submission" date="2020-02" db="EMBL/GenBank/DDBJ databases">
        <title>Sequencing the genomes of 1000 actinobacteria strains.</title>
        <authorList>
            <person name="Klenk H.-P."/>
        </authorList>
    </citation>
    <scope>NUCLEOTIDE SEQUENCE [LARGE SCALE GENOMIC DNA]</scope>
    <source>
        <strain evidence="3 4">DSM 45201</strain>
    </source>
</reference>
<feature type="compositionally biased region" description="Low complexity" evidence="1">
    <location>
        <begin position="10"/>
        <end position="21"/>
    </location>
</feature>
<gene>
    <name evidence="3" type="ORF">FB380_003659</name>
    <name evidence="2" type="ORF">GCM10011589_36280</name>
</gene>
<feature type="compositionally biased region" description="Basic and acidic residues" evidence="1">
    <location>
        <begin position="222"/>
        <end position="232"/>
    </location>
</feature>
<evidence type="ECO:0000313" key="3">
    <source>
        <dbReference type="EMBL" id="NIH69171.1"/>
    </source>
</evidence>
<name>A0A846LNX2_9ACTN</name>
<proteinExistence type="predicted"/>
<dbReference type="Gene3D" id="3.40.109.10">
    <property type="entry name" value="NADH Oxidase"/>
    <property type="match status" value="1"/>
</dbReference>
<evidence type="ECO:0000256" key="1">
    <source>
        <dbReference type="SAM" id="MobiDB-lite"/>
    </source>
</evidence>